<accession>A0A397W7S4</accession>
<evidence type="ECO:0000313" key="2">
    <source>
        <dbReference type="EMBL" id="RIB30750.1"/>
    </source>
</evidence>
<keyword evidence="1" id="KW-0812">Transmembrane</keyword>
<gene>
    <name evidence="2" type="ORF">C2G38_2151894</name>
</gene>
<protein>
    <submittedName>
        <fullName evidence="2">Uncharacterized protein</fullName>
    </submittedName>
</protein>
<evidence type="ECO:0000313" key="3">
    <source>
        <dbReference type="Proteomes" id="UP000266673"/>
    </source>
</evidence>
<dbReference type="AlphaFoldDB" id="A0A397W7S4"/>
<proteinExistence type="predicted"/>
<dbReference type="Proteomes" id="UP000266673">
    <property type="component" value="Unassembled WGS sequence"/>
</dbReference>
<sequence>MQELLKATSELAIKKLTKTVNKILIQLQKKRATNFQSNYLPNIGLYNILLNPIQAFIHFLLFLPTPVINNSKNCLQKVL</sequence>
<dbReference type="EMBL" id="QKWP01000006">
    <property type="protein sequence ID" value="RIB30750.1"/>
    <property type="molecule type" value="Genomic_DNA"/>
</dbReference>
<keyword evidence="3" id="KW-1185">Reference proteome</keyword>
<keyword evidence="1" id="KW-0472">Membrane</keyword>
<evidence type="ECO:0000256" key="1">
    <source>
        <dbReference type="SAM" id="Phobius"/>
    </source>
</evidence>
<keyword evidence="1" id="KW-1133">Transmembrane helix</keyword>
<name>A0A397W7S4_9GLOM</name>
<feature type="transmembrane region" description="Helical" evidence="1">
    <location>
        <begin position="43"/>
        <end position="63"/>
    </location>
</feature>
<comment type="caution">
    <text evidence="2">The sequence shown here is derived from an EMBL/GenBank/DDBJ whole genome shotgun (WGS) entry which is preliminary data.</text>
</comment>
<organism evidence="2 3">
    <name type="scientific">Gigaspora rosea</name>
    <dbReference type="NCBI Taxonomy" id="44941"/>
    <lineage>
        <taxon>Eukaryota</taxon>
        <taxon>Fungi</taxon>
        <taxon>Fungi incertae sedis</taxon>
        <taxon>Mucoromycota</taxon>
        <taxon>Glomeromycotina</taxon>
        <taxon>Glomeromycetes</taxon>
        <taxon>Diversisporales</taxon>
        <taxon>Gigasporaceae</taxon>
        <taxon>Gigaspora</taxon>
    </lineage>
</organism>
<reference evidence="2 3" key="1">
    <citation type="submission" date="2018-06" db="EMBL/GenBank/DDBJ databases">
        <title>Comparative genomics reveals the genomic features of Rhizophagus irregularis, R. cerebriforme, R. diaphanum and Gigaspora rosea, and their symbiotic lifestyle signature.</title>
        <authorList>
            <person name="Morin E."/>
            <person name="San Clemente H."/>
            <person name="Chen E.C.H."/>
            <person name="De La Providencia I."/>
            <person name="Hainaut M."/>
            <person name="Kuo A."/>
            <person name="Kohler A."/>
            <person name="Murat C."/>
            <person name="Tang N."/>
            <person name="Roy S."/>
            <person name="Loubradou J."/>
            <person name="Henrissat B."/>
            <person name="Grigoriev I.V."/>
            <person name="Corradi N."/>
            <person name="Roux C."/>
            <person name="Martin F.M."/>
        </authorList>
    </citation>
    <scope>NUCLEOTIDE SEQUENCE [LARGE SCALE GENOMIC DNA]</scope>
    <source>
        <strain evidence="2 3">DAOM 194757</strain>
    </source>
</reference>